<feature type="non-terminal residue" evidence="2">
    <location>
        <position position="1"/>
    </location>
</feature>
<feature type="compositionally biased region" description="Polar residues" evidence="1">
    <location>
        <begin position="416"/>
        <end position="433"/>
    </location>
</feature>
<feature type="region of interest" description="Disordered" evidence="1">
    <location>
        <begin position="405"/>
        <end position="448"/>
    </location>
</feature>
<protein>
    <submittedName>
        <fullName evidence="2">Uncharacterized protein</fullName>
    </submittedName>
</protein>
<evidence type="ECO:0000313" key="2">
    <source>
        <dbReference type="EMBL" id="JAS87056.1"/>
    </source>
</evidence>
<reference evidence="2" key="1">
    <citation type="submission" date="2015-11" db="EMBL/GenBank/DDBJ databases">
        <title>De novo transcriptome assembly of four potential Pierce s Disease insect vectors from Arizona vineyards.</title>
        <authorList>
            <person name="Tassone E.E."/>
        </authorList>
    </citation>
    <scope>NUCLEOTIDE SEQUENCE</scope>
</reference>
<gene>
    <name evidence="2" type="ORF">g.42559</name>
</gene>
<evidence type="ECO:0000256" key="1">
    <source>
        <dbReference type="SAM" id="MobiDB-lite"/>
    </source>
</evidence>
<organism evidence="2">
    <name type="scientific">Homalodisca liturata</name>
    <dbReference type="NCBI Taxonomy" id="320908"/>
    <lineage>
        <taxon>Eukaryota</taxon>
        <taxon>Metazoa</taxon>
        <taxon>Ecdysozoa</taxon>
        <taxon>Arthropoda</taxon>
        <taxon>Hexapoda</taxon>
        <taxon>Insecta</taxon>
        <taxon>Pterygota</taxon>
        <taxon>Neoptera</taxon>
        <taxon>Paraneoptera</taxon>
        <taxon>Hemiptera</taxon>
        <taxon>Auchenorrhyncha</taxon>
        <taxon>Membracoidea</taxon>
        <taxon>Cicadellidae</taxon>
        <taxon>Cicadellinae</taxon>
        <taxon>Proconiini</taxon>
        <taxon>Homalodisca</taxon>
    </lineage>
</organism>
<name>A0A1B6IJG0_9HEMI</name>
<proteinExistence type="predicted"/>
<sequence>RYSRLDLSRHFGDEGRPDQRNWLRALTPLDDMLVRLDSPAQTVDLNSEDNEVNIVTRSIHNRTLIVEGPRPCGCVLYSLNSVFQSCELVLTVTPPQPPAAVNTPVHPYTPPEAVPDVREHYFPPQYEGVPDLTRRDAHAPNVGRPHEYGEMIHPAHPNIPTSIQTDPNLLEHYTPPLDLRAGNLSREPEIQPVMYNPQRYERRSEAGPEIRMPDVPLQDVRAGYAPRIPEFPPVIISRGPDMQPVTYISEEYLLRTVHGYVPNTQGYYVQPQVLNVDYSPRRPDMYPLIHNPQQDRPEVDIVPVIARRELRNPFTVPADRRYQGSIQHEAIEQLPHEPFEAGPIVNLDPNTDEGLESADSSILDNHEVLINVSDMRETQVIPIVGDNEGTITGSDASMEIVELDEESFPEGEESLSQEAEVQDSPLNLSTGSTEESEIMPASGEEQASAPDVIVSGPRRNIPVSVPISQLNLPLLSGCQITIRMPPSTEFESLDPNAGTTRESENIPIVGSNLESGTGSNNPIPSARHPQSGDRGEDSDRTEN</sequence>
<accession>A0A1B6IJG0</accession>
<feature type="compositionally biased region" description="Acidic residues" evidence="1">
    <location>
        <begin position="405"/>
        <end position="415"/>
    </location>
</feature>
<feature type="compositionally biased region" description="Basic and acidic residues" evidence="1">
    <location>
        <begin position="530"/>
        <end position="543"/>
    </location>
</feature>
<feature type="compositionally biased region" description="Polar residues" evidence="1">
    <location>
        <begin position="512"/>
        <end position="523"/>
    </location>
</feature>
<feature type="region of interest" description="Disordered" evidence="1">
    <location>
        <begin position="487"/>
        <end position="543"/>
    </location>
</feature>
<dbReference type="EMBL" id="GECU01020650">
    <property type="protein sequence ID" value="JAS87056.1"/>
    <property type="molecule type" value="Transcribed_RNA"/>
</dbReference>
<dbReference type="AlphaFoldDB" id="A0A1B6IJG0"/>